<dbReference type="EMBL" id="CP064936">
    <property type="protein sequence ID" value="QQA01464.1"/>
    <property type="molecule type" value="Genomic_DNA"/>
</dbReference>
<keyword evidence="9" id="KW-1185">Reference proteome</keyword>
<dbReference type="Proteomes" id="UP000595224">
    <property type="component" value="Chromosome"/>
</dbReference>
<dbReference type="InterPro" id="IPR024079">
    <property type="entry name" value="MetalloPept_cat_dom_sf"/>
</dbReference>
<evidence type="ECO:0000256" key="2">
    <source>
        <dbReference type="ARBA" id="ARBA00022723"/>
    </source>
</evidence>
<name>A0A7T3V5V6_9SPIR</name>
<feature type="binding site" evidence="6">
    <location>
        <position position="262"/>
    </location>
    <ligand>
        <name>Zn(2+)</name>
        <dbReference type="ChEBI" id="CHEBI:29105"/>
        <note>catalytic</note>
    </ligand>
</feature>
<dbReference type="InterPro" id="IPR006026">
    <property type="entry name" value="Peptidase_Metallo"/>
</dbReference>
<feature type="binding site" evidence="6">
    <location>
        <position position="272"/>
    </location>
    <ligand>
        <name>Zn(2+)</name>
        <dbReference type="ChEBI" id="CHEBI:29105"/>
        <note>catalytic</note>
    </ligand>
</feature>
<dbReference type="InterPro" id="IPR001506">
    <property type="entry name" value="Peptidase_M12A"/>
</dbReference>
<keyword evidence="4 6" id="KW-0862">Zinc</keyword>
<evidence type="ECO:0000256" key="4">
    <source>
        <dbReference type="ARBA" id="ARBA00022833"/>
    </source>
</evidence>
<feature type="domain" description="Peptidase M12A" evidence="7">
    <location>
        <begin position="158"/>
        <end position="401"/>
    </location>
</feature>
<feature type="active site" evidence="6">
    <location>
        <position position="263"/>
    </location>
</feature>
<evidence type="ECO:0000256" key="6">
    <source>
        <dbReference type="PROSITE-ProRule" id="PRU01211"/>
    </source>
</evidence>
<accession>A0A7T3V5V6</accession>
<comment type="cofactor">
    <cofactor evidence="6">
        <name>Zn(2+)</name>
        <dbReference type="ChEBI" id="CHEBI:29105"/>
    </cofactor>
    <text evidence="6">Binds 1 zinc ion per subunit.</text>
</comment>
<gene>
    <name evidence="8" type="ORF">IWA51_02280</name>
</gene>
<reference evidence="8 9" key="1">
    <citation type="submission" date="2020-11" db="EMBL/GenBank/DDBJ databases">
        <title>Treponema Peruensis nv. sp., first commensal Treponema isolated from human feces.</title>
        <authorList>
            <person name="Belkhou C."/>
            <person name="Raes J."/>
        </authorList>
    </citation>
    <scope>NUCLEOTIDE SEQUENCE [LARGE SCALE GENOMIC DNA]</scope>
    <source>
        <strain evidence="8 9">RCC2812</strain>
    </source>
</reference>
<dbReference type="GO" id="GO:0008270">
    <property type="term" value="F:zinc ion binding"/>
    <property type="evidence" value="ECO:0007669"/>
    <property type="project" value="UniProtKB-UniRule"/>
</dbReference>
<dbReference type="PANTHER" id="PTHR10127:SF780">
    <property type="entry name" value="METALLOENDOPEPTIDASE"/>
    <property type="match status" value="1"/>
</dbReference>
<dbReference type="SMART" id="SM00235">
    <property type="entry name" value="ZnMc"/>
    <property type="match status" value="1"/>
</dbReference>
<dbReference type="PROSITE" id="PS51257">
    <property type="entry name" value="PROKAR_LIPOPROTEIN"/>
    <property type="match status" value="1"/>
</dbReference>
<evidence type="ECO:0000259" key="7">
    <source>
        <dbReference type="PROSITE" id="PS51864"/>
    </source>
</evidence>
<dbReference type="PRINTS" id="PR00480">
    <property type="entry name" value="ASTACIN"/>
</dbReference>
<evidence type="ECO:0000256" key="3">
    <source>
        <dbReference type="ARBA" id="ARBA00022801"/>
    </source>
</evidence>
<sequence>MKYFLLLILTTLIVLSGCSKLINENAKENSEDSIGVEKPMEYISNHFLDQAILRLGIIDSGSREMETNVHTVQDKYNLLGICSARNVSNTFDESEVVFQEVYDEMKSAIDSIQVKIETEDGAVLDLSNADSGYLNGIDFYKNDFISLVDCVNTEDKSRGVWKVGDWRWPAGTIRYRFNEGLSDEKKQSIKKAMATWEDSTGKLDFEEIEDTWYNALGWITGTNYHVVISDKSFDDRGGQSTLGYGPWKFIDLTSYSNRTILHELGHTIGLYHEHQRYDRDKYIDVNWNNIVEDQFLNPRRSTNFGLIPRDNVIKLYLVVNIDLWFYRYHWEGWVELARWENSRVTSTYDYNSIMHYSSYFTGLSKDSSTWSLRKKTTGGSRYSLGGSKLTDLDIQAVKRMY</sequence>
<dbReference type="RefSeq" id="WP_198442991.1">
    <property type="nucleotide sequence ID" value="NZ_CBCSHE010000027.1"/>
</dbReference>
<dbReference type="Pfam" id="PF01400">
    <property type="entry name" value="Astacin"/>
    <property type="match status" value="1"/>
</dbReference>
<protein>
    <recommendedName>
        <fullName evidence="7">Peptidase M12A domain-containing protein</fullName>
    </recommendedName>
</protein>
<keyword evidence="5 6" id="KW-0482">Metalloprotease</keyword>
<organism evidence="8 9">
    <name type="scientific">Treponema peruense</name>
    <dbReference type="NCBI Taxonomy" id="2787628"/>
    <lineage>
        <taxon>Bacteria</taxon>
        <taxon>Pseudomonadati</taxon>
        <taxon>Spirochaetota</taxon>
        <taxon>Spirochaetia</taxon>
        <taxon>Spirochaetales</taxon>
        <taxon>Treponemataceae</taxon>
        <taxon>Treponema</taxon>
    </lineage>
</organism>
<dbReference type="PROSITE" id="PS51864">
    <property type="entry name" value="ASTACIN"/>
    <property type="match status" value="1"/>
</dbReference>
<feature type="binding site" evidence="6">
    <location>
        <position position="266"/>
    </location>
    <ligand>
        <name>Zn(2+)</name>
        <dbReference type="ChEBI" id="CHEBI:29105"/>
        <note>catalytic</note>
    </ligand>
</feature>
<keyword evidence="1 6" id="KW-0645">Protease</keyword>
<evidence type="ECO:0000256" key="5">
    <source>
        <dbReference type="ARBA" id="ARBA00023049"/>
    </source>
</evidence>
<keyword evidence="3 6" id="KW-0378">Hydrolase</keyword>
<dbReference type="KEGG" id="tper:IWA51_02280"/>
<dbReference type="GO" id="GO:0004222">
    <property type="term" value="F:metalloendopeptidase activity"/>
    <property type="evidence" value="ECO:0007669"/>
    <property type="project" value="UniProtKB-UniRule"/>
</dbReference>
<evidence type="ECO:0000313" key="8">
    <source>
        <dbReference type="EMBL" id="QQA01464.1"/>
    </source>
</evidence>
<evidence type="ECO:0000256" key="1">
    <source>
        <dbReference type="ARBA" id="ARBA00022670"/>
    </source>
</evidence>
<evidence type="ECO:0000313" key="9">
    <source>
        <dbReference type="Proteomes" id="UP000595224"/>
    </source>
</evidence>
<dbReference type="GO" id="GO:0006508">
    <property type="term" value="P:proteolysis"/>
    <property type="evidence" value="ECO:0007669"/>
    <property type="project" value="UniProtKB-KW"/>
</dbReference>
<keyword evidence="2 6" id="KW-0479">Metal-binding</keyword>
<comment type="caution">
    <text evidence="6">Lacks conserved residue(s) required for the propagation of feature annotation.</text>
</comment>
<dbReference type="AlphaFoldDB" id="A0A7T3V5V6"/>
<dbReference type="SUPFAM" id="SSF55486">
    <property type="entry name" value="Metalloproteases ('zincins'), catalytic domain"/>
    <property type="match status" value="1"/>
</dbReference>
<dbReference type="Gene3D" id="3.40.390.10">
    <property type="entry name" value="Collagenase (Catalytic Domain)"/>
    <property type="match status" value="1"/>
</dbReference>
<proteinExistence type="predicted"/>
<dbReference type="PANTHER" id="PTHR10127">
    <property type="entry name" value="DISCOIDIN, CUB, EGF, LAMININ , AND ZINC METALLOPROTEASE DOMAIN CONTAINING"/>
    <property type="match status" value="1"/>
</dbReference>